<protein>
    <recommendedName>
        <fullName evidence="2">Hemin uptake protein HemP</fullName>
    </recommendedName>
</protein>
<proteinExistence type="predicted"/>
<sequence length="80" mass="9033">MEQNKQTLRIPFLQATGPRGTLHLNRDKTPVSSREATDVCGARCISSDSLFGNCNEICIRHCGADYRLRITRQDKLILTK</sequence>
<dbReference type="InterPro" id="IPR019600">
    <property type="entry name" value="Hemin_uptake_protein_HemP"/>
</dbReference>
<dbReference type="AlphaFoldDB" id="A0A645GGH0"/>
<dbReference type="EMBL" id="VSSQ01071350">
    <property type="protein sequence ID" value="MPN22974.1"/>
    <property type="molecule type" value="Genomic_DNA"/>
</dbReference>
<name>A0A645GGH0_9ZZZZ</name>
<evidence type="ECO:0008006" key="2">
    <source>
        <dbReference type="Google" id="ProtNLM"/>
    </source>
</evidence>
<reference evidence="1" key="1">
    <citation type="submission" date="2019-08" db="EMBL/GenBank/DDBJ databases">
        <authorList>
            <person name="Kucharzyk K."/>
            <person name="Murdoch R.W."/>
            <person name="Higgins S."/>
            <person name="Loffler F."/>
        </authorList>
    </citation>
    <scope>NUCLEOTIDE SEQUENCE</scope>
</reference>
<organism evidence="1">
    <name type="scientific">bioreactor metagenome</name>
    <dbReference type="NCBI Taxonomy" id="1076179"/>
    <lineage>
        <taxon>unclassified sequences</taxon>
        <taxon>metagenomes</taxon>
        <taxon>ecological metagenomes</taxon>
    </lineage>
</organism>
<accession>A0A645GGH0</accession>
<comment type="caution">
    <text evidence="1">The sequence shown here is derived from an EMBL/GenBank/DDBJ whole genome shotgun (WGS) entry which is preliminary data.</text>
</comment>
<dbReference type="Gene3D" id="2.10.70.10">
    <property type="entry name" value="Complement Module, domain 1"/>
    <property type="match status" value="1"/>
</dbReference>
<gene>
    <name evidence="1" type="ORF">SDC9_170359</name>
</gene>
<evidence type="ECO:0000313" key="1">
    <source>
        <dbReference type="EMBL" id="MPN22974.1"/>
    </source>
</evidence>
<dbReference type="Pfam" id="PF10636">
    <property type="entry name" value="hemP"/>
    <property type="match status" value="1"/>
</dbReference>